<dbReference type="Pfam" id="PF13374">
    <property type="entry name" value="TPR_10"/>
    <property type="match status" value="3"/>
</dbReference>
<evidence type="ECO:0000256" key="2">
    <source>
        <dbReference type="ARBA" id="ARBA00022803"/>
    </source>
</evidence>
<organism evidence="5">
    <name type="scientific">Cladocopium goreaui</name>
    <dbReference type="NCBI Taxonomy" id="2562237"/>
    <lineage>
        <taxon>Eukaryota</taxon>
        <taxon>Sar</taxon>
        <taxon>Alveolata</taxon>
        <taxon>Dinophyceae</taxon>
        <taxon>Suessiales</taxon>
        <taxon>Symbiodiniaceae</taxon>
        <taxon>Cladocopium</taxon>
    </lineage>
</organism>
<keyword evidence="7" id="KW-1185">Reference proteome</keyword>
<dbReference type="EMBL" id="CAMXCT010002851">
    <property type="protein sequence ID" value="CAI4000865.1"/>
    <property type="molecule type" value="Genomic_DNA"/>
</dbReference>
<keyword evidence="2 3" id="KW-0802">TPR repeat</keyword>
<dbReference type="PROSITE" id="PS50005">
    <property type="entry name" value="TPR"/>
    <property type="match status" value="2"/>
</dbReference>
<evidence type="ECO:0000256" key="3">
    <source>
        <dbReference type="PROSITE-ProRule" id="PRU00339"/>
    </source>
</evidence>
<dbReference type="SUPFAM" id="SSF48452">
    <property type="entry name" value="TPR-like"/>
    <property type="match status" value="3"/>
</dbReference>
<feature type="compositionally biased region" description="Basic and acidic residues" evidence="4">
    <location>
        <begin position="263"/>
        <end position="275"/>
    </location>
</feature>
<sequence length="1677" mass="187413">MRKHAQHFWSSHPRRLLVPLFFGNFTKAGNSAAAAQGCNFQSNRAARVIHSEADVLTAQAARLHLLISQGWFTWRLLTRAHLSEMDFLKPLEDMVALFLPQLQHTFGQNILQVAQEAGMRCDVVVLDGNAKNRRAVCAAALAGSSHSEHLPRTLRHTCTRKPAFRHAFCRWHCEGPTDGEDHLQVQGLGHCHLCCFLLAERMCPCLRPQLQDVEIVHHKVVNDGQQLMVLLKETMEPQREAWVSDACVPAAVLSKYVRQVGQEKLKPRKRSHEDQSQSLGEASSPLPSASRPAGTNSPADLQQLSDSTDLMSVTCSTHKESTAAQKQLKKSAGMLCACLSDGVILHMQEIYGCESLSQRYVCVAAVKALMPKTCDPDLPEHASVLKGIRTSVCEFTFTWLSKYKHQTKHMNEYGFKFFLLDMAWSHNEIILQGGYRPEEVAGHAETLGQVILKAVESRLEESLPEPAVQDGLPGGPSGELRRYLRPKILLATVASSMPEEWFHRCSGDWDQVRNADKLPGDFLGRCWYDKAKPKVNPYQSAFNKLLQFGSSVREWREAGFADAGVVQLTQNAASEYVPSEEGYPVRLLYGKLSRLRFKRDQSAPNGFEAEWRAANRNFAIPEECSIHTAVARLTGYFSEPRQVITLTAEAESWHLSYQGAMNVQSHVVRESGDVQAGARFGAAPWQVGVLAALLLVFEIFVGAHSVEALQAKALQVTSQHLQRAYAVLQLVQRLKQIALGDAATSPDNAPPLEQEASFDVGSLRVPYDEHAFAAATQPRRPVDESEDEDDEGDAGEVDMEPPEEPAEHMAQPPQPPQPMDTEPAALTLRDVRASDYGFVDNGLSVGLRSRHLTNRAMLKQTLLTGKPKVTRKEACDKMRSSRQAGRKALPKEKWTAVMMAASAGQHPNLLRLEGETLCLHAQVIPDTSDGKVRYHNDLMKACGLTLRELIAAMNKTTEASEKSEQDRRAKRTRYSAQASPNHTSATAEVASLQGKEAAAVDGLKQSSRQVHAAQALEESAARPVTFCTDKSLGMGLHIEVQEMRRWNPIFSDLDQDLDQPRQPGEFPPWFKHYKKAAEETKHGLLILQLTDSYLQSKACRWEFGYIRKPEFVHVYVPSGNNSPGRIVKWEELMEDIELCKQLFGEALGRTFQGNLDAEDPTIQGTFMQLEKMAETAEEQEHQAWCELPFRQLAYNFARNTFGEESADTMSSADKLIAVFLQTGFAARAQQIGKDLLEKKEKKFGKDHLNVAITLTNLGSAHGDLGNYRQQKDLLERALRIKEQHYGKEHPEVALTLTNLGNAHGSLGDSRQQKDLLERALRIHEQHYGKEHPAVAITLTNLGNAHGDLGDSRQKKDLLERALRIKEQHYGKDHPEVAVTLGNLGNAHGDLGNYSQQKDLLERALRIKEQHYGKDHPEVAVTLGNLGNAHGDLGNYSQQKDLLERALVIKEQHYGKDHPEVAVTLGNLGNAHGGLGNYSQQKDLLEPALRILEQHYGKDHREVAITLTNLGNAHGDLGDSRQQKDLLERALRIKEQHYGKDHPEVAVTLVNLSNAHESLGDYRHQKDLLERALRIEEEHYGKGHPEVAIVVFNLGVAHDSLGDLRRAKELLERAFKIFVKHGSPYAEQAQRCLAQMEVKMTVRPSVRPSVLRGLVEAARRTLQDAKICRKPWLFRWNR</sequence>
<dbReference type="Pfam" id="PF13181">
    <property type="entry name" value="TPR_8"/>
    <property type="match status" value="1"/>
</dbReference>
<dbReference type="Gene3D" id="1.25.40.10">
    <property type="entry name" value="Tetratricopeptide repeat domain"/>
    <property type="match status" value="4"/>
</dbReference>
<protein>
    <submittedName>
        <fullName evidence="6">Nephrocystin-3</fullName>
    </submittedName>
</protein>
<name>A0A9P1G7R8_9DINO</name>
<feature type="compositionally biased region" description="Polar residues" evidence="4">
    <location>
        <begin position="974"/>
        <end position="985"/>
    </location>
</feature>
<feature type="region of interest" description="Disordered" evidence="4">
    <location>
        <begin position="263"/>
        <end position="302"/>
    </location>
</feature>
<accession>A0A9P1G7R8</accession>
<dbReference type="InterPro" id="IPR011990">
    <property type="entry name" value="TPR-like_helical_dom_sf"/>
</dbReference>
<evidence type="ECO:0000313" key="6">
    <source>
        <dbReference type="EMBL" id="CAL4788177.1"/>
    </source>
</evidence>
<dbReference type="Proteomes" id="UP001152797">
    <property type="component" value="Unassembled WGS sequence"/>
</dbReference>
<proteinExistence type="predicted"/>
<evidence type="ECO:0000313" key="5">
    <source>
        <dbReference type="EMBL" id="CAI4000865.1"/>
    </source>
</evidence>
<feature type="region of interest" description="Disordered" evidence="4">
    <location>
        <begin position="772"/>
        <end position="822"/>
    </location>
</feature>
<reference evidence="5" key="1">
    <citation type="submission" date="2022-10" db="EMBL/GenBank/DDBJ databases">
        <authorList>
            <person name="Chen Y."/>
            <person name="Dougan E. K."/>
            <person name="Chan C."/>
            <person name="Rhodes N."/>
            <person name="Thang M."/>
        </authorList>
    </citation>
    <scope>NUCLEOTIDE SEQUENCE</scope>
</reference>
<feature type="region of interest" description="Disordered" evidence="4">
    <location>
        <begin position="955"/>
        <end position="985"/>
    </location>
</feature>
<feature type="compositionally biased region" description="Basic and acidic residues" evidence="4">
    <location>
        <begin position="958"/>
        <end position="967"/>
    </location>
</feature>
<keyword evidence="1" id="KW-0677">Repeat</keyword>
<dbReference type="Pfam" id="PF13424">
    <property type="entry name" value="TPR_12"/>
    <property type="match status" value="3"/>
</dbReference>
<dbReference type="OrthoDB" id="443949at2759"/>
<gene>
    <name evidence="5" type="ORF">C1SCF055_LOCUS26953</name>
</gene>
<evidence type="ECO:0000256" key="4">
    <source>
        <dbReference type="SAM" id="MobiDB-lite"/>
    </source>
</evidence>
<comment type="caution">
    <text evidence="5">The sequence shown here is derived from an EMBL/GenBank/DDBJ whole genome shotgun (WGS) entry which is preliminary data.</text>
</comment>
<dbReference type="SMART" id="SM00028">
    <property type="entry name" value="TPR"/>
    <property type="match status" value="9"/>
</dbReference>
<evidence type="ECO:0000256" key="1">
    <source>
        <dbReference type="ARBA" id="ARBA00022737"/>
    </source>
</evidence>
<dbReference type="PANTHER" id="PTHR45641:SF19">
    <property type="entry name" value="NEPHROCYSTIN-3"/>
    <property type="match status" value="1"/>
</dbReference>
<dbReference type="PANTHER" id="PTHR45641">
    <property type="entry name" value="TETRATRICOPEPTIDE REPEAT PROTEIN (AFU_ORTHOLOGUE AFUA_6G03870)"/>
    <property type="match status" value="1"/>
</dbReference>
<reference evidence="6 7" key="2">
    <citation type="submission" date="2024-05" db="EMBL/GenBank/DDBJ databases">
        <authorList>
            <person name="Chen Y."/>
            <person name="Shah S."/>
            <person name="Dougan E. K."/>
            <person name="Thang M."/>
            <person name="Chan C."/>
        </authorList>
    </citation>
    <scope>NUCLEOTIDE SEQUENCE [LARGE SCALE GENOMIC DNA]</scope>
</reference>
<dbReference type="EMBL" id="CAMXCT020002851">
    <property type="protein sequence ID" value="CAL1154240.1"/>
    <property type="molecule type" value="Genomic_DNA"/>
</dbReference>
<dbReference type="InterPro" id="IPR019734">
    <property type="entry name" value="TPR_rpt"/>
</dbReference>
<evidence type="ECO:0000313" key="7">
    <source>
        <dbReference type="Proteomes" id="UP001152797"/>
    </source>
</evidence>
<feature type="repeat" description="TPR" evidence="3">
    <location>
        <begin position="1377"/>
        <end position="1410"/>
    </location>
</feature>
<feature type="repeat" description="TPR" evidence="3">
    <location>
        <begin position="1251"/>
        <end position="1284"/>
    </location>
</feature>
<feature type="compositionally biased region" description="Acidic residues" evidence="4">
    <location>
        <begin position="784"/>
        <end position="804"/>
    </location>
</feature>
<dbReference type="EMBL" id="CAMXCT030002851">
    <property type="protein sequence ID" value="CAL4788177.1"/>
    <property type="molecule type" value="Genomic_DNA"/>
</dbReference>
<feature type="compositionally biased region" description="Low complexity" evidence="4">
    <location>
        <begin position="282"/>
        <end position="293"/>
    </location>
</feature>